<dbReference type="EMBL" id="MFLF01000012">
    <property type="protein sequence ID" value="OGG59905.1"/>
    <property type="molecule type" value="Genomic_DNA"/>
</dbReference>
<dbReference type="AlphaFoldDB" id="A0A1F6DEQ4"/>
<evidence type="ECO:0000313" key="2">
    <source>
        <dbReference type="Proteomes" id="UP000178794"/>
    </source>
</evidence>
<protein>
    <submittedName>
        <fullName evidence="1">Uncharacterized protein</fullName>
    </submittedName>
</protein>
<name>A0A1F6DEQ4_9BACT</name>
<organism evidence="1 2">
    <name type="scientific">Candidatus Kaiserbacteria bacterium RIFCSPHIGHO2_02_FULL_50_50</name>
    <dbReference type="NCBI Taxonomy" id="1798492"/>
    <lineage>
        <taxon>Bacteria</taxon>
        <taxon>Candidatus Kaiseribacteriota</taxon>
    </lineage>
</organism>
<evidence type="ECO:0000313" key="1">
    <source>
        <dbReference type="EMBL" id="OGG59905.1"/>
    </source>
</evidence>
<comment type="caution">
    <text evidence="1">The sequence shown here is derived from an EMBL/GenBank/DDBJ whole genome shotgun (WGS) entry which is preliminary data.</text>
</comment>
<reference evidence="1 2" key="1">
    <citation type="journal article" date="2016" name="Nat. Commun.">
        <title>Thousands of microbial genomes shed light on interconnected biogeochemical processes in an aquifer system.</title>
        <authorList>
            <person name="Anantharaman K."/>
            <person name="Brown C.T."/>
            <person name="Hug L.A."/>
            <person name="Sharon I."/>
            <person name="Castelle C.J."/>
            <person name="Probst A.J."/>
            <person name="Thomas B.C."/>
            <person name="Singh A."/>
            <person name="Wilkins M.J."/>
            <person name="Karaoz U."/>
            <person name="Brodie E.L."/>
            <person name="Williams K.H."/>
            <person name="Hubbard S.S."/>
            <person name="Banfield J.F."/>
        </authorList>
    </citation>
    <scope>NUCLEOTIDE SEQUENCE [LARGE SCALE GENOMIC DNA]</scope>
</reference>
<sequence length="196" mass="22058">MSDITLDVGLAYKIKQALIRNQIADLADLDWLATGDNCLKLRKLRLGSKQPEVSRDIVCVDRSKPVMYPDGYVPQYTLLPAGPSVFALNSLELFLHDNQKTGRVTGDFLHKYLRDSEMLAGCLGLIELLEIQKLGVDTFRKHFAGKVVFGWRDVARGGDGNLHVPYLLQDGAELCLYWFRLDEGWLAMCPALRFGK</sequence>
<dbReference type="Proteomes" id="UP000178794">
    <property type="component" value="Unassembled WGS sequence"/>
</dbReference>
<accession>A0A1F6DEQ4</accession>
<gene>
    <name evidence="1" type="ORF">A3C89_03110</name>
</gene>
<proteinExistence type="predicted"/>